<dbReference type="SUPFAM" id="SSF46689">
    <property type="entry name" value="Homeodomain-like"/>
    <property type="match status" value="1"/>
</dbReference>
<dbReference type="PRINTS" id="PR00455">
    <property type="entry name" value="HTHTETR"/>
</dbReference>
<name>A0A645HHV0_9ZZZZ</name>
<evidence type="ECO:0000259" key="4">
    <source>
        <dbReference type="PROSITE" id="PS50977"/>
    </source>
</evidence>
<gene>
    <name evidence="5" type="ORF">SDC9_186129</name>
</gene>
<accession>A0A645HHV0</accession>
<reference evidence="5" key="1">
    <citation type="submission" date="2019-08" db="EMBL/GenBank/DDBJ databases">
        <authorList>
            <person name="Kucharzyk K."/>
            <person name="Murdoch R.W."/>
            <person name="Higgins S."/>
            <person name="Loffler F."/>
        </authorList>
    </citation>
    <scope>NUCLEOTIDE SEQUENCE</scope>
</reference>
<feature type="domain" description="HTH tetR-type" evidence="4">
    <location>
        <begin position="5"/>
        <end position="65"/>
    </location>
</feature>
<dbReference type="GO" id="GO:0000976">
    <property type="term" value="F:transcription cis-regulatory region binding"/>
    <property type="evidence" value="ECO:0007669"/>
    <property type="project" value="TreeGrafter"/>
</dbReference>
<dbReference type="PANTHER" id="PTHR30055">
    <property type="entry name" value="HTH-TYPE TRANSCRIPTIONAL REGULATOR RUTR"/>
    <property type="match status" value="1"/>
</dbReference>
<evidence type="ECO:0000313" key="5">
    <source>
        <dbReference type="EMBL" id="MPN38605.1"/>
    </source>
</evidence>
<dbReference type="Pfam" id="PF00440">
    <property type="entry name" value="TetR_N"/>
    <property type="match status" value="1"/>
</dbReference>
<protein>
    <recommendedName>
        <fullName evidence="4">HTH tetR-type domain-containing protein</fullName>
    </recommendedName>
</protein>
<dbReference type="InterPro" id="IPR001647">
    <property type="entry name" value="HTH_TetR"/>
</dbReference>
<evidence type="ECO:0000256" key="3">
    <source>
        <dbReference type="ARBA" id="ARBA00023163"/>
    </source>
</evidence>
<sequence>MNNTATSKAELLEICVRLAAEKGFQALGIRDLARAAGVSVGCIYNYFPSKASLLAAVVEKIWEGIFHKDRMPGQPEGFLANVRWLFERLHSGSEQFPDFFTAHAAGFSSGEAGKGREVMNSYFGHIKRGLIKSLSNDPCLRADAFDDVFTPAALAEFVFDSLLALFVRNAPDCETLLALIQRAVY</sequence>
<keyword evidence="2" id="KW-0238">DNA-binding</keyword>
<dbReference type="GO" id="GO:0003700">
    <property type="term" value="F:DNA-binding transcription factor activity"/>
    <property type="evidence" value="ECO:0007669"/>
    <property type="project" value="TreeGrafter"/>
</dbReference>
<evidence type="ECO:0000256" key="2">
    <source>
        <dbReference type="ARBA" id="ARBA00023125"/>
    </source>
</evidence>
<proteinExistence type="predicted"/>
<comment type="caution">
    <text evidence="5">The sequence shown here is derived from an EMBL/GenBank/DDBJ whole genome shotgun (WGS) entry which is preliminary data.</text>
</comment>
<dbReference type="PANTHER" id="PTHR30055:SF234">
    <property type="entry name" value="HTH-TYPE TRANSCRIPTIONAL REGULATOR BETI"/>
    <property type="match status" value="1"/>
</dbReference>
<keyword evidence="1" id="KW-0805">Transcription regulation</keyword>
<keyword evidence="3" id="KW-0804">Transcription</keyword>
<dbReference type="InterPro" id="IPR009057">
    <property type="entry name" value="Homeodomain-like_sf"/>
</dbReference>
<dbReference type="PROSITE" id="PS50977">
    <property type="entry name" value="HTH_TETR_2"/>
    <property type="match status" value="1"/>
</dbReference>
<evidence type="ECO:0000256" key="1">
    <source>
        <dbReference type="ARBA" id="ARBA00023015"/>
    </source>
</evidence>
<dbReference type="Gene3D" id="1.10.357.10">
    <property type="entry name" value="Tetracycline Repressor, domain 2"/>
    <property type="match status" value="1"/>
</dbReference>
<dbReference type="AlphaFoldDB" id="A0A645HHV0"/>
<organism evidence="5">
    <name type="scientific">bioreactor metagenome</name>
    <dbReference type="NCBI Taxonomy" id="1076179"/>
    <lineage>
        <taxon>unclassified sequences</taxon>
        <taxon>metagenomes</taxon>
        <taxon>ecological metagenomes</taxon>
    </lineage>
</organism>
<dbReference type="EMBL" id="VSSQ01093941">
    <property type="protein sequence ID" value="MPN38605.1"/>
    <property type="molecule type" value="Genomic_DNA"/>
</dbReference>
<dbReference type="InterPro" id="IPR050109">
    <property type="entry name" value="HTH-type_TetR-like_transc_reg"/>
</dbReference>